<dbReference type="InterPro" id="IPR014976">
    <property type="entry name" value="AbpA_HamA_C"/>
</dbReference>
<feature type="domain" description="Anti-bacteriophage protein A/HamA C-terminal" evidence="1">
    <location>
        <begin position="8"/>
        <end position="296"/>
    </location>
</feature>
<proteinExistence type="predicted"/>
<dbReference type="Pfam" id="PF08878">
    <property type="entry name" value="HamA"/>
    <property type="match status" value="1"/>
</dbReference>
<name>F4NA83_STAAU</name>
<protein>
    <recommendedName>
        <fullName evidence="1">Anti-bacteriophage protein A/HamA C-terminal domain-containing protein</fullName>
    </recommendedName>
</protein>
<dbReference type="AlphaFoldDB" id="F4NA83"/>
<dbReference type="EMBL" id="FR823292">
    <property type="protein sequence ID" value="CBZ41966.1"/>
    <property type="molecule type" value="Genomic_DNA"/>
</dbReference>
<evidence type="ECO:0000259" key="1">
    <source>
        <dbReference type="Pfam" id="PF08878"/>
    </source>
</evidence>
<accession>F4NA83</accession>
<sequence length="304" mass="35685">MANQIVFNADNQKKLHTFYIDFDLSDTGELEQVKEEFYNTLFEDIPEFAFGKRQVEKRLNNNTSIVRISREAFKKIYSIPEIKEASDYYLNNNEVEDKYLKKGEFGELILYHFLNHYFQAESLISKIYFKDSNNLAAHGFDAVHVNVSNRELWLGESKLYQDGKSAIRELVKDLNTHFNRDFFNSEFTIINNRVQDDDAELDDFMKTLISPETLCLDKLANIKIALFAGFTSKYISNRNEFEDKNTFDKELSKESVDLLNSLNKKKDSHAWVNYLDIYLFLFPLNDKKELVKDLHIKLKGAQQI</sequence>
<reference evidence="2" key="1">
    <citation type="journal article" date="2011" name="Antimicrob. Agents Chemother.">
        <title>Detection of Staphylococcal Cassette Chromosome mec Type XI Carrying Highly Divergent mecA, mecI, mecR1, blaZ, and ccr Genes in Human Clinical Isolates of Clonal Complex 130 Methicillin-Resistant Staphylococcus aureus.</title>
        <authorList>
            <person name="Shore A.C."/>
            <person name="Deasy E.C."/>
            <person name="Slickers P."/>
            <person name="Brennan G."/>
            <person name="O'Connell B."/>
            <person name="Monecke S."/>
            <person name="Ehricht R."/>
            <person name="Coleman D.C."/>
        </authorList>
    </citation>
    <scope>NUCLEOTIDE SEQUENCE</scope>
    <source>
        <strain evidence="2">M10/0061</strain>
    </source>
</reference>
<organism evidence="2">
    <name type="scientific">Staphylococcus aureus</name>
    <dbReference type="NCBI Taxonomy" id="1280"/>
    <lineage>
        <taxon>Bacteria</taxon>
        <taxon>Bacillati</taxon>
        <taxon>Bacillota</taxon>
        <taxon>Bacilli</taxon>
        <taxon>Bacillales</taxon>
        <taxon>Staphylococcaceae</taxon>
        <taxon>Staphylococcus</taxon>
    </lineage>
</organism>
<dbReference type="RefSeq" id="WP_046597251.1">
    <property type="nucleotide sequence ID" value="NZ_CAKKKQ010000124.1"/>
</dbReference>
<evidence type="ECO:0000313" key="2">
    <source>
        <dbReference type="EMBL" id="CBZ41966.1"/>
    </source>
</evidence>